<reference evidence="4" key="1">
    <citation type="journal article" date="2020" name="mSystems">
        <title>Genome- and Community-Level Interaction Insights into Carbon Utilization and Element Cycling Functions of Hydrothermarchaeota in Hydrothermal Sediment.</title>
        <authorList>
            <person name="Zhou Z."/>
            <person name="Liu Y."/>
            <person name="Xu W."/>
            <person name="Pan J."/>
            <person name="Luo Z.H."/>
            <person name="Li M."/>
        </authorList>
    </citation>
    <scope>NUCLEOTIDE SEQUENCE</scope>
    <source>
        <strain evidence="4">HyVt-388</strain>
    </source>
</reference>
<keyword evidence="4" id="KW-0808">Transferase</keyword>
<comment type="caution">
    <text evidence="4">The sequence shown here is derived from an EMBL/GenBank/DDBJ whole genome shotgun (WGS) entry which is preliminary data.</text>
</comment>
<feature type="domain" description="Deoxynucleoside kinase" evidence="3">
    <location>
        <begin position="7"/>
        <end position="200"/>
    </location>
</feature>
<feature type="binding site" evidence="2">
    <location>
        <begin position="11"/>
        <end position="19"/>
    </location>
    <ligand>
        <name>ATP</name>
        <dbReference type="ChEBI" id="CHEBI:30616"/>
    </ligand>
</feature>
<dbReference type="EMBL" id="DRIG01000084">
    <property type="protein sequence ID" value="HEC78994.1"/>
    <property type="molecule type" value="Genomic_DNA"/>
</dbReference>
<protein>
    <submittedName>
        <fullName evidence="4">Deoxynucleoside kinase</fullName>
    </submittedName>
</protein>
<dbReference type="SUPFAM" id="SSF52540">
    <property type="entry name" value="P-loop containing nucleoside triphosphate hydrolases"/>
    <property type="match status" value="1"/>
</dbReference>
<gene>
    <name evidence="4" type="ORF">ENI34_07640</name>
</gene>
<sequence>MKDLRFIAIEGVIGAGKTSLTKILAEKFHAGVILEKFEENPFLEKFYSDPSKYAFHTQINFLMSRYRQQRQIAQIDLFHSRIIADYLFAKDRIFAEINLKEDEFALYDKIYGLVEKDIPRPDLVIYLQADPEFLYKRIKKRDRSFERNIEFEYIEKLCEAYNVFFFHYNISPLLIIDIKGFDFIANEKDVEFLCDEIKDLKEPRRIVSRQWR</sequence>
<keyword evidence="4" id="KW-0418">Kinase</keyword>
<feature type="binding site" evidence="2">
    <location>
        <begin position="137"/>
        <end position="141"/>
    </location>
    <ligand>
        <name>ATP</name>
        <dbReference type="ChEBI" id="CHEBI:30616"/>
    </ligand>
</feature>
<dbReference type="PIRSF" id="PIRSF000705">
    <property type="entry name" value="DNK"/>
    <property type="match status" value="1"/>
</dbReference>
<dbReference type="PANTHER" id="PTHR10513">
    <property type="entry name" value="DEOXYNUCLEOSIDE KINASE"/>
    <property type="match status" value="1"/>
</dbReference>
<dbReference type="Proteomes" id="UP000885826">
    <property type="component" value="Unassembled WGS sequence"/>
</dbReference>
<proteinExistence type="predicted"/>
<evidence type="ECO:0000256" key="1">
    <source>
        <dbReference type="PIRSR" id="PIRSR000705-1"/>
    </source>
</evidence>
<dbReference type="GO" id="GO:0019136">
    <property type="term" value="F:deoxynucleoside kinase activity"/>
    <property type="evidence" value="ECO:0007669"/>
    <property type="project" value="InterPro"/>
</dbReference>
<dbReference type="InterPro" id="IPR031314">
    <property type="entry name" value="DNK_dom"/>
</dbReference>
<accession>A0A9C9EN38</accession>
<evidence type="ECO:0000256" key="2">
    <source>
        <dbReference type="PIRSR" id="PIRSR000705-3"/>
    </source>
</evidence>
<dbReference type="Gene3D" id="3.40.50.300">
    <property type="entry name" value="P-loop containing nucleotide triphosphate hydrolases"/>
    <property type="match status" value="1"/>
</dbReference>
<evidence type="ECO:0000313" key="4">
    <source>
        <dbReference type="EMBL" id="HEC78994.1"/>
    </source>
</evidence>
<dbReference type="Pfam" id="PF01712">
    <property type="entry name" value="dNK"/>
    <property type="match status" value="1"/>
</dbReference>
<name>A0A9C9EN38_UNCW3</name>
<keyword evidence="2" id="KW-0547">Nucleotide-binding</keyword>
<dbReference type="GO" id="GO:0005737">
    <property type="term" value="C:cytoplasm"/>
    <property type="evidence" value="ECO:0007669"/>
    <property type="project" value="TreeGrafter"/>
</dbReference>
<dbReference type="AlphaFoldDB" id="A0A9C9EN38"/>
<dbReference type="InterPro" id="IPR002624">
    <property type="entry name" value="DCK/DGK"/>
</dbReference>
<dbReference type="InterPro" id="IPR050566">
    <property type="entry name" value="Deoxyribonucleoside_kinase"/>
</dbReference>
<keyword evidence="2" id="KW-0067">ATP-binding</keyword>
<dbReference type="GO" id="GO:0005524">
    <property type="term" value="F:ATP binding"/>
    <property type="evidence" value="ECO:0007669"/>
    <property type="project" value="UniProtKB-KW"/>
</dbReference>
<dbReference type="CDD" id="cd01673">
    <property type="entry name" value="dNK"/>
    <property type="match status" value="1"/>
</dbReference>
<evidence type="ECO:0000313" key="5">
    <source>
        <dbReference type="Proteomes" id="UP000885826"/>
    </source>
</evidence>
<organism evidence="4 5">
    <name type="scientific">candidate division WOR-3 bacterium</name>
    <dbReference type="NCBI Taxonomy" id="2052148"/>
    <lineage>
        <taxon>Bacteria</taxon>
        <taxon>Bacteria division WOR-3</taxon>
    </lineage>
</organism>
<dbReference type="PANTHER" id="PTHR10513:SF46">
    <property type="entry name" value="DEOXYGUANOSINE KINASE"/>
    <property type="match status" value="1"/>
</dbReference>
<feature type="active site" description="Proton acceptor" evidence="1">
    <location>
        <position position="85"/>
    </location>
</feature>
<dbReference type="InterPro" id="IPR027417">
    <property type="entry name" value="P-loop_NTPase"/>
</dbReference>
<evidence type="ECO:0000259" key="3">
    <source>
        <dbReference type="Pfam" id="PF01712"/>
    </source>
</evidence>